<protein>
    <recommendedName>
        <fullName evidence="1">4Fe-4S ferredoxin-type domain-containing protein</fullName>
    </recommendedName>
</protein>
<dbReference type="InterPro" id="IPR017896">
    <property type="entry name" value="4Fe4S_Fe-S-bd"/>
</dbReference>
<evidence type="ECO:0000313" key="2">
    <source>
        <dbReference type="EMBL" id="GAH86938.1"/>
    </source>
</evidence>
<name>X1KYA4_9ZZZZ</name>
<dbReference type="PANTHER" id="PTHR11615">
    <property type="entry name" value="NITRATE, FORMATE, IRON DEHYDROGENASE"/>
    <property type="match status" value="1"/>
</dbReference>
<comment type="caution">
    <text evidence="2">The sequence shown here is derived from an EMBL/GenBank/DDBJ whole genome shotgun (WGS) entry which is preliminary data.</text>
</comment>
<feature type="non-terminal residue" evidence="2">
    <location>
        <position position="186"/>
    </location>
</feature>
<dbReference type="InterPro" id="IPR009016">
    <property type="entry name" value="Fe_hydrogenase"/>
</dbReference>
<dbReference type="InterPro" id="IPR017900">
    <property type="entry name" value="4Fe4S_Fe_S_CS"/>
</dbReference>
<dbReference type="Gene3D" id="3.30.70.20">
    <property type="match status" value="1"/>
</dbReference>
<dbReference type="AlphaFoldDB" id="X1KYA4"/>
<sequence length="186" mass="20540">MSIVYTDKEKCKGCYACIRGCPCKAIRVREGLAEVIRERCIVCGTCIKVCVPRAKQVESDIGIVWQLLAQYTNVIVILSASFPAALLKCRPEQLVAAIKKLGFSEVMEDSFGAELVGQEYAQLLSKDKDSLVLSSNCPAVVAYVEKYYPRLIDNLAPIVSPMIAMGRVIKWQYNPEAKVVFIGPCV</sequence>
<feature type="domain" description="4Fe-4S ferredoxin-type" evidence="1">
    <location>
        <begin position="33"/>
        <end position="60"/>
    </location>
</feature>
<organism evidence="2">
    <name type="scientific">marine sediment metagenome</name>
    <dbReference type="NCBI Taxonomy" id="412755"/>
    <lineage>
        <taxon>unclassified sequences</taxon>
        <taxon>metagenomes</taxon>
        <taxon>ecological metagenomes</taxon>
    </lineage>
</organism>
<dbReference type="SUPFAM" id="SSF54862">
    <property type="entry name" value="4Fe-4S ferredoxins"/>
    <property type="match status" value="1"/>
</dbReference>
<proteinExistence type="predicted"/>
<accession>X1KYA4</accession>
<dbReference type="Gene3D" id="3.40.950.10">
    <property type="entry name" value="Fe-only Hydrogenase (Larger Subunit), Chain L, domain 3"/>
    <property type="match status" value="1"/>
</dbReference>
<dbReference type="PROSITE" id="PS00198">
    <property type="entry name" value="4FE4S_FER_1"/>
    <property type="match status" value="1"/>
</dbReference>
<dbReference type="SUPFAM" id="SSF53920">
    <property type="entry name" value="Fe-only hydrogenase"/>
    <property type="match status" value="1"/>
</dbReference>
<dbReference type="Pfam" id="PF02906">
    <property type="entry name" value="Fe_hyd_lg_C"/>
    <property type="match status" value="1"/>
</dbReference>
<dbReference type="InterPro" id="IPR004108">
    <property type="entry name" value="Fe_hydrogenase_lsu_C"/>
</dbReference>
<dbReference type="Pfam" id="PF13237">
    <property type="entry name" value="Fer4_10"/>
    <property type="match status" value="1"/>
</dbReference>
<dbReference type="InterPro" id="IPR050340">
    <property type="entry name" value="Cytosolic_Fe-S_CAF"/>
</dbReference>
<evidence type="ECO:0000259" key="1">
    <source>
        <dbReference type="PROSITE" id="PS51379"/>
    </source>
</evidence>
<feature type="domain" description="4Fe-4S ferredoxin-type" evidence="1">
    <location>
        <begin position="2"/>
        <end position="31"/>
    </location>
</feature>
<dbReference type="PROSITE" id="PS51379">
    <property type="entry name" value="4FE4S_FER_2"/>
    <property type="match status" value="2"/>
</dbReference>
<gene>
    <name evidence="2" type="ORF">S03H2_58186</name>
</gene>
<reference evidence="2" key="1">
    <citation type="journal article" date="2014" name="Front. Microbiol.">
        <title>High frequency of phylogenetically diverse reductive dehalogenase-homologous genes in deep subseafloor sedimentary metagenomes.</title>
        <authorList>
            <person name="Kawai M."/>
            <person name="Futagami T."/>
            <person name="Toyoda A."/>
            <person name="Takaki Y."/>
            <person name="Nishi S."/>
            <person name="Hori S."/>
            <person name="Arai W."/>
            <person name="Tsubouchi T."/>
            <person name="Morono Y."/>
            <person name="Uchiyama I."/>
            <person name="Ito T."/>
            <person name="Fujiyama A."/>
            <person name="Inagaki F."/>
            <person name="Takami H."/>
        </authorList>
    </citation>
    <scope>NUCLEOTIDE SEQUENCE</scope>
    <source>
        <strain evidence="2">Expedition CK06-06</strain>
    </source>
</reference>
<dbReference type="EMBL" id="BARU01037325">
    <property type="protein sequence ID" value="GAH86938.1"/>
    <property type="molecule type" value="Genomic_DNA"/>
</dbReference>